<dbReference type="SUPFAM" id="SSF54060">
    <property type="entry name" value="His-Me finger endonucleases"/>
    <property type="match status" value="1"/>
</dbReference>
<comment type="caution">
    <text evidence="2">The sequence shown here is derived from an EMBL/GenBank/DDBJ whole genome shotgun (WGS) entry which is preliminary data.</text>
</comment>
<evidence type="ECO:0000313" key="2">
    <source>
        <dbReference type="EMBL" id="KTD16178.1"/>
    </source>
</evidence>
<reference evidence="2 3" key="1">
    <citation type="submission" date="2015-11" db="EMBL/GenBank/DDBJ databases">
        <title>Genomic analysis of 38 Legionella species identifies large and diverse effector repertoires.</title>
        <authorList>
            <person name="Burstein D."/>
            <person name="Amaro F."/>
            <person name="Zusman T."/>
            <person name="Lifshitz Z."/>
            <person name="Cohen O."/>
            <person name="Gilbert J.A."/>
            <person name="Pupko T."/>
            <person name="Shuman H.A."/>
            <person name="Segal G."/>
        </authorList>
    </citation>
    <scope>NUCLEOTIDE SEQUENCE [LARGE SCALE GENOMIC DNA]</scope>
    <source>
        <strain evidence="2 3">BL-540</strain>
    </source>
</reference>
<dbReference type="EMBL" id="LNYJ01000011">
    <property type="protein sequence ID" value="KTD16178.1"/>
    <property type="molecule type" value="Genomic_DNA"/>
</dbReference>
<name>A0A0W0V7Q8_9GAMM</name>
<comment type="similarity">
    <text evidence="1">Belongs to the EndA/NucM nuclease family.</text>
</comment>
<dbReference type="Proteomes" id="UP000055035">
    <property type="component" value="Unassembled WGS sequence"/>
</dbReference>
<organism evidence="2 3">
    <name type="scientific">Legionella jordanis</name>
    <dbReference type="NCBI Taxonomy" id="456"/>
    <lineage>
        <taxon>Bacteria</taxon>
        <taxon>Pseudomonadati</taxon>
        <taxon>Pseudomonadota</taxon>
        <taxon>Gammaproteobacteria</taxon>
        <taxon>Legionellales</taxon>
        <taxon>Legionellaceae</taxon>
        <taxon>Legionella</taxon>
    </lineage>
</organism>
<dbReference type="EC" id="3.1.21.-" evidence="2"/>
<dbReference type="InterPro" id="IPR044925">
    <property type="entry name" value="His-Me_finger_sf"/>
</dbReference>
<gene>
    <name evidence="2" type="ORF">Ljor_0484</name>
</gene>
<dbReference type="STRING" id="456.Ljor_0484"/>
<dbReference type="RefSeq" id="WP_058470053.1">
    <property type="nucleotide sequence ID" value="NZ_CAAAIC010000004.1"/>
</dbReference>
<keyword evidence="2" id="KW-0378">Hydrolase</keyword>
<evidence type="ECO:0000256" key="1">
    <source>
        <dbReference type="ARBA" id="ARBA00006429"/>
    </source>
</evidence>
<dbReference type="PATRIC" id="fig|456.5.peg.514"/>
<keyword evidence="2" id="KW-0540">Nuclease</keyword>
<accession>A0A0W0V7Q8</accession>
<sequence>MEGADSIKRYHRLEWEHMMPAEHFGKQLACWREPLCEKKGKRFKGGKCCELIDNQFKHMEAELYNVGLINQLRSGYRYGVIATNKEKSFGCDFSVQKKQRAVEPADVAKDCGACQFIPCSPL</sequence>
<protein>
    <submittedName>
        <fullName evidence="2">Putative endonuclease-1</fullName>
        <ecNumber evidence="2">3.1.21.-</ecNumber>
    </submittedName>
</protein>
<proteinExistence type="inferred from homology"/>
<dbReference type="GO" id="GO:0016787">
    <property type="term" value="F:hydrolase activity"/>
    <property type="evidence" value="ECO:0007669"/>
    <property type="project" value="UniProtKB-KW"/>
</dbReference>
<dbReference type="AlphaFoldDB" id="A0A0W0V7Q8"/>
<dbReference type="InterPro" id="IPR007346">
    <property type="entry name" value="Endonuclease-I"/>
</dbReference>
<evidence type="ECO:0000313" key="3">
    <source>
        <dbReference type="Proteomes" id="UP000055035"/>
    </source>
</evidence>
<dbReference type="GO" id="GO:0004519">
    <property type="term" value="F:endonuclease activity"/>
    <property type="evidence" value="ECO:0007669"/>
    <property type="project" value="UniProtKB-KW"/>
</dbReference>
<dbReference type="Pfam" id="PF04231">
    <property type="entry name" value="Endonuclease_1"/>
    <property type="match status" value="1"/>
</dbReference>
<keyword evidence="2" id="KW-0255">Endonuclease</keyword>
<keyword evidence="3" id="KW-1185">Reference proteome</keyword>